<comment type="subunit">
    <text evidence="6">Homotetramer.</text>
</comment>
<keyword evidence="2 6" id="KW-0067">ATP-binding</keyword>
<comment type="cofactor">
    <cofactor evidence="6">
        <name>Mg(2+)</name>
        <dbReference type="ChEBI" id="CHEBI:18420"/>
    </cofactor>
</comment>
<dbReference type="PANTHER" id="PTHR12592">
    <property type="entry name" value="ATP-DEPENDENT (S)-NAD(P)H-HYDRATE DEHYDRATASE FAMILY MEMBER"/>
    <property type="match status" value="1"/>
</dbReference>
<dbReference type="CDD" id="cd01171">
    <property type="entry name" value="YXKO-related"/>
    <property type="match status" value="1"/>
</dbReference>
<dbReference type="InterPro" id="IPR000631">
    <property type="entry name" value="CARKD"/>
</dbReference>
<dbReference type="EC" id="4.2.1.136" evidence="6"/>
<dbReference type="Proteomes" id="UP000275473">
    <property type="component" value="Unassembled WGS sequence"/>
</dbReference>
<evidence type="ECO:0000259" key="7">
    <source>
        <dbReference type="PROSITE" id="PS51383"/>
    </source>
</evidence>
<dbReference type="HAMAP" id="MF_01965">
    <property type="entry name" value="NADHX_dehydratase"/>
    <property type="match status" value="1"/>
</dbReference>
<dbReference type="SUPFAM" id="SSF53613">
    <property type="entry name" value="Ribokinase-like"/>
    <property type="match status" value="1"/>
</dbReference>
<dbReference type="PANTHER" id="PTHR12592:SF0">
    <property type="entry name" value="ATP-DEPENDENT (S)-NAD(P)H-HYDRATE DEHYDRATASE"/>
    <property type="match status" value="1"/>
</dbReference>
<dbReference type="AlphaFoldDB" id="A0A3M8PE70"/>
<accession>A0A3M8PE70</accession>
<evidence type="ECO:0000256" key="2">
    <source>
        <dbReference type="ARBA" id="ARBA00022840"/>
    </source>
</evidence>
<dbReference type="GO" id="GO:0052856">
    <property type="term" value="F:NAD(P)HX epimerase activity"/>
    <property type="evidence" value="ECO:0007669"/>
    <property type="project" value="TreeGrafter"/>
</dbReference>
<sequence length="287" mass="30929">MPATDSLAVWTEHDVKETLPVRAASSHKGSHGTGLLIAGSRDMPGAALLAGLGAMRSGIGKLVIDTDPEAIPVICPTLPEATYRRRDWDKTAAGSADLGQYRAIAAGPGIEPTQESERAFQQLITSPLPLVLDAGALLKRSYNKRTAPTILTPHLGEFARLTDRTATDVQENRPHYARMLAGELEATIVLKGHETIIAFPDGESWQNPTGNSALAKGGTGDTLTGMLLGMLCCHDNWKHAVLNAVFLHGACADAWTAEYSAHTLLAHELTNRLPEVWRRFEKNEDSL</sequence>
<comment type="function">
    <text evidence="6">Catalyzes the dehydration of the S-form of NAD(P)HX at the expense of ADP, which is converted to AMP. Together with NAD(P)HX epimerase, which catalyzes the epimerization of the S- and R-forms, the enzyme allows the repair of both epimers of NAD(P)HX, a damaged form of NAD(P)H that is a result of enzymatic or heat-dependent hydration.</text>
</comment>
<keyword evidence="9" id="KW-1185">Reference proteome</keyword>
<gene>
    <name evidence="6" type="primary">nnrD</name>
    <name evidence="8" type="ORF">EEX84_02045</name>
</gene>
<feature type="binding site" evidence="6">
    <location>
        <position position="220"/>
    </location>
    <ligand>
        <name>AMP</name>
        <dbReference type="ChEBI" id="CHEBI:456215"/>
    </ligand>
</feature>
<comment type="similarity">
    <text evidence="6">Belongs to the NnrD/CARKD family.</text>
</comment>
<dbReference type="GO" id="GO:0052855">
    <property type="term" value="F:ADP-dependent NAD(P)H-hydrate dehydratase activity"/>
    <property type="evidence" value="ECO:0007669"/>
    <property type="project" value="UniProtKB-UniRule"/>
</dbReference>
<dbReference type="GO" id="GO:0046496">
    <property type="term" value="P:nicotinamide nucleotide metabolic process"/>
    <property type="evidence" value="ECO:0007669"/>
    <property type="project" value="UniProtKB-UniRule"/>
</dbReference>
<protein>
    <recommendedName>
        <fullName evidence="6">ADP-dependent (S)-NAD(P)H-hydrate dehydratase</fullName>
        <ecNumber evidence="6">4.2.1.136</ecNumber>
    </recommendedName>
    <alternativeName>
        <fullName evidence="6">ADP-dependent NAD(P)HX dehydratase</fullName>
    </alternativeName>
</protein>
<feature type="binding site" evidence="6">
    <location>
        <begin position="191"/>
        <end position="195"/>
    </location>
    <ligand>
        <name>AMP</name>
        <dbReference type="ChEBI" id="CHEBI:456215"/>
    </ligand>
</feature>
<dbReference type="InterPro" id="IPR017953">
    <property type="entry name" value="Carbohydrate_kinase_pred_CS"/>
</dbReference>
<keyword evidence="1 6" id="KW-0547">Nucleotide-binding</keyword>
<evidence type="ECO:0000256" key="3">
    <source>
        <dbReference type="ARBA" id="ARBA00022857"/>
    </source>
</evidence>
<feature type="binding site" evidence="6">
    <location>
        <position position="46"/>
    </location>
    <ligand>
        <name>(6S)-NADPHX</name>
        <dbReference type="ChEBI" id="CHEBI:64076"/>
    </ligand>
</feature>
<keyword evidence="5 6" id="KW-0456">Lyase</keyword>
<evidence type="ECO:0000256" key="4">
    <source>
        <dbReference type="ARBA" id="ARBA00023027"/>
    </source>
</evidence>
<evidence type="ECO:0000256" key="6">
    <source>
        <dbReference type="HAMAP-Rule" id="MF_01965"/>
    </source>
</evidence>
<dbReference type="Pfam" id="PF01256">
    <property type="entry name" value="Carb_kinase"/>
    <property type="match status" value="1"/>
</dbReference>
<keyword evidence="3 6" id="KW-0521">NADP</keyword>
<name>A0A3M8PE70_9BACL</name>
<dbReference type="Gene3D" id="3.40.1190.20">
    <property type="match status" value="1"/>
</dbReference>
<dbReference type="GO" id="GO:0110051">
    <property type="term" value="P:metabolite repair"/>
    <property type="evidence" value="ECO:0007669"/>
    <property type="project" value="TreeGrafter"/>
</dbReference>
<dbReference type="PROSITE" id="PS01050">
    <property type="entry name" value="YJEF_C_2"/>
    <property type="match status" value="1"/>
</dbReference>
<dbReference type="EMBL" id="RIAX01000001">
    <property type="protein sequence ID" value="RNF41154.1"/>
    <property type="molecule type" value="Genomic_DNA"/>
</dbReference>
<feature type="binding site" evidence="6">
    <location>
        <position position="109"/>
    </location>
    <ligand>
        <name>(6S)-NADPHX</name>
        <dbReference type="ChEBI" id="CHEBI:64076"/>
    </ligand>
</feature>
<feature type="binding site" evidence="6">
    <location>
        <position position="221"/>
    </location>
    <ligand>
        <name>(6S)-NADPHX</name>
        <dbReference type="ChEBI" id="CHEBI:64076"/>
    </ligand>
</feature>
<evidence type="ECO:0000256" key="1">
    <source>
        <dbReference type="ARBA" id="ARBA00022741"/>
    </source>
</evidence>
<feature type="domain" description="YjeF C-terminal" evidence="7">
    <location>
        <begin position="11"/>
        <end position="280"/>
    </location>
</feature>
<evidence type="ECO:0000256" key="5">
    <source>
        <dbReference type="ARBA" id="ARBA00023239"/>
    </source>
</evidence>
<evidence type="ECO:0000313" key="8">
    <source>
        <dbReference type="EMBL" id="RNF41154.1"/>
    </source>
</evidence>
<dbReference type="GO" id="GO:0005524">
    <property type="term" value="F:ATP binding"/>
    <property type="evidence" value="ECO:0007669"/>
    <property type="project" value="UniProtKB-KW"/>
</dbReference>
<dbReference type="NCBIfam" id="TIGR00196">
    <property type="entry name" value="yjeF_cterm"/>
    <property type="match status" value="1"/>
</dbReference>
<feature type="binding site" evidence="6">
    <location>
        <position position="154"/>
    </location>
    <ligand>
        <name>(6S)-NADPHX</name>
        <dbReference type="ChEBI" id="CHEBI:64076"/>
    </ligand>
</feature>
<comment type="catalytic activity">
    <reaction evidence="6">
        <text>(6S)-NADPHX + ADP = AMP + phosphate + NADPH + H(+)</text>
        <dbReference type="Rhea" id="RHEA:32235"/>
        <dbReference type="ChEBI" id="CHEBI:15378"/>
        <dbReference type="ChEBI" id="CHEBI:43474"/>
        <dbReference type="ChEBI" id="CHEBI:57783"/>
        <dbReference type="ChEBI" id="CHEBI:64076"/>
        <dbReference type="ChEBI" id="CHEBI:456215"/>
        <dbReference type="ChEBI" id="CHEBI:456216"/>
        <dbReference type="EC" id="4.2.1.136"/>
    </reaction>
</comment>
<keyword evidence="4 6" id="KW-0520">NAD</keyword>
<comment type="catalytic activity">
    <reaction evidence="6">
        <text>(6S)-NADHX + ADP = AMP + phosphate + NADH + H(+)</text>
        <dbReference type="Rhea" id="RHEA:32223"/>
        <dbReference type="ChEBI" id="CHEBI:15378"/>
        <dbReference type="ChEBI" id="CHEBI:43474"/>
        <dbReference type="ChEBI" id="CHEBI:57945"/>
        <dbReference type="ChEBI" id="CHEBI:64074"/>
        <dbReference type="ChEBI" id="CHEBI:456215"/>
        <dbReference type="ChEBI" id="CHEBI:456216"/>
        <dbReference type="EC" id="4.2.1.136"/>
    </reaction>
</comment>
<dbReference type="RefSeq" id="WP_123163902.1">
    <property type="nucleotide sequence ID" value="NZ_RIAX01000001.1"/>
</dbReference>
<evidence type="ECO:0000313" key="9">
    <source>
        <dbReference type="Proteomes" id="UP000275473"/>
    </source>
</evidence>
<dbReference type="PROSITE" id="PS51383">
    <property type="entry name" value="YJEF_C_3"/>
    <property type="match status" value="1"/>
</dbReference>
<reference evidence="8 9" key="1">
    <citation type="journal article" date="2018" name="Int. J. Syst. Evol. Microbiol.">
        <title>Planococcus salinus sp. nov., a moderately halophilic bacterium isolated from a saline-alkali soil.</title>
        <authorList>
            <person name="Gan L."/>
        </authorList>
    </citation>
    <scope>NUCLEOTIDE SEQUENCE [LARGE SCALE GENOMIC DNA]</scope>
    <source>
        <strain evidence="8 9">LCB217</strain>
    </source>
</reference>
<proteinExistence type="inferred from homology"/>
<dbReference type="OrthoDB" id="9806925at2"/>
<dbReference type="InterPro" id="IPR029056">
    <property type="entry name" value="Ribokinase-like"/>
</dbReference>
<comment type="caution">
    <text evidence="8">The sequence shown here is derived from an EMBL/GenBank/DDBJ whole genome shotgun (WGS) entry which is preliminary data.</text>
</comment>
<organism evidence="8 9">
    <name type="scientific">Planococcus salinus</name>
    <dbReference type="NCBI Taxonomy" id="1848460"/>
    <lineage>
        <taxon>Bacteria</taxon>
        <taxon>Bacillati</taxon>
        <taxon>Bacillota</taxon>
        <taxon>Bacilli</taxon>
        <taxon>Bacillales</taxon>
        <taxon>Caryophanaceae</taxon>
        <taxon>Planococcus</taxon>
    </lineage>
</organism>